<name>A0A919MGK9_9ACTN</name>
<feature type="region of interest" description="Disordered" evidence="1">
    <location>
        <begin position="166"/>
        <end position="204"/>
    </location>
</feature>
<evidence type="ECO:0008006" key="5">
    <source>
        <dbReference type="Google" id="ProtNLM"/>
    </source>
</evidence>
<feature type="signal peptide" evidence="2">
    <location>
        <begin position="1"/>
        <end position="28"/>
    </location>
</feature>
<gene>
    <name evidence="3" type="ORF">Afe05nite_35700</name>
</gene>
<accession>A0A919MGK9</accession>
<organism evidence="3 4">
    <name type="scientific">Paractinoplanes ferrugineus</name>
    <dbReference type="NCBI Taxonomy" id="113564"/>
    <lineage>
        <taxon>Bacteria</taxon>
        <taxon>Bacillati</taxon>
        <taxon>Actinomycetota</taxon>
        <taxon>Actinomycetes</taxon>
        <taxon>Micromonosporales</taxon>
        <taxon>Micromonosporaceae</taxon>
        <taxon>Paractinoplanes</taxon>
    </lineage>
</organism>
<dbReference type="EMBL" id="BOMM01000032">
    <property type="protein sequence ID" value="GIE11730.1"/>
    <property type="molecule type" value="Genomic_DNA"/>
</dbReference>
<proteinExistence type="predicted"/>
<feature type="chain" id="PRO_5037134273" description="Secreted protein" evidence="2">
    <location>
        <begin position="29"/>
        <end position="204"/>
    </location>
</feature>
<comment type="caution">
    <text evidence="3">The sequence shown here is derived from an EMBL/GenBank/DDBJ whole genome shotgun (WGS) entry which is preliminary data.</text>
</comment>
<evidence type="ECO:0000313" key="4">
    <source>
        <dbReference type="Proteomes" id="UP000598174"/>
    </source>
</evidence>
<keyword evidence="2" id="KW-0732">Signal</keyword>
<dbReference type="AlphaFoldDB" id="A0A919MGK9"/>
<keyword evidence="4" id="KW-1185">Reference proteome</keyword>
<dbReference type="RefSeq" id="WP_203818254.1">
    <property type="nucleotide sequence ID" value="NZ_BAAABP010000038.1"/>
</dbReference>
<protein>
    <recommendedName>
        <fullName evidence="5">Secreted protein</fullName>
    </recommendedName>
</protein>
<reference evidence="3" key="1">
    <citation type="submission" date="2021-01" db="EMBL/GenBank/DDBJ databases">
        <title>Whole genome shotgun sequence of Actinoplanes ferrugineus NBRC 15555.</title>
        <authorList>
            <person name="Komaki H."/>
            <person name="Tamura T."/>
        </authorList>
    </citation>
    <scope>NUCLEOTIDE SEQUENCE</scope>
    <source>
        <strain evidence="3">NBRC 15555</strain>
    </source>
</reference>
<dbReference type="Proteomes" id="UP000598174">
    <property type="component" value="Unassembled WGS sequence"/>
</dbReference>
<evidence type="ECO:0000313" key="3">
    <source>
        <dbReference type="EMBL" id="GIE11730.1"/>
    </source>
</evidence>
<evidence type="ECO:0000256" key="1">
    <source>
        <dbReference type="SAM" id="MobiDB-lite"/>
    </source>
</evidence>
<sequence>MSRSKKRLAVIGTGVAVAALTIGGVAFAAFNRSATANATGAGTETFEPLTANGTWMGRPDGNGYPANGKLLLPGESGDVQLVLGNPSSNTVQGKVVSITPTGLTNDCSGNLQLATYQPGGALVLDHGGSVTVTLKKAVSLKREATETCSGLRFDPKYTVVFEATREPVKTSPTGLEPLGSPVRSVAGAGTAQKSDEDSQVADTK</sequence>
<evidence type="ECO:0000256" key="2">
    <source>
        <dbReference type="SAM" id="SignalP"/>
    </source>
</evidence>